<dbReference type="InterPro" id="IPR013087">
    <property type="entry name" value="Znf_C2H2_type"/>
</dbReference>
<feature type="compositionally biased region" description="Basic and acidic residues" evidence="13">
    <location>
        <begin position="178"/>
        <end position="190"/>
    </location>
</feature>
<dbReference type="Gene3D" id="3.30.160.60">
    <property type="entry name" value="Classic Zinc Finger"/>
    <property type="match status" value="8"/>
</dbReference>
<reference evidence="15 16" key="1">
    <citation type="journal article" date="2018" name="Elife">
        <title>Firefly genomes illuminate parallel origins of bioluminescence in beetles.</title>
        <authorList>
            <person name="Fallon T.R."/>
            <person name="Lower S.E."/>
            <person name="Chang C.H."/>
            <person name="Bessho-Uehara M."/>
            <person name="Martin G.J."/>
            <person name="Bewick A.J."/>
            <person name="Behringer M."/>
            <person name="Debat H.J."/>
            <person name="Wong I."/>
            <person name="Day J.C."/>
            <person name="Suvorov A."/>
            <person name="Silva C.J."/>
            <person name="Stanger-Hall K.F."/>
            <person name="Hall D.W."/>
            <person name="Schmitz R.J."/>
            <person name="Nelson D.R."/>
            <person name="Lewis S.M."/>
            <person name="Shigenobu S."/>
            <person name="Bybee S.M."/>
            <person name="Larracuente A.M."/>
            <person name="Oba Y."/>
            <person name="Weng J.K."/>
        </authorList>
    </citation>
    <scope>NUCLEOTIDE SEQUENCE [LARGE SCALE GENOMIC DNA]</scope>
    <source>
        <strain evidence="15">1611_PpyrPB1</strain>
        <tissue evidence="15">Whole body</tissue>
    </source>
</reference>
<comment type="subcellular location">
    <subcellularLocation>
        <location evidence="1">Nucleus</location>
    </subcellularLocation>
</comment>
<dbReference type="PROSITE" id="PS50157">
    <property type="entry name" value="ZINC_FINGER_C2H2_2"/>
    <property type="match status" value="7"/>
</dbReference>
<proteinExistence type="inferred from homology"/>
<feature type="region of interest" description="Disordered" evidence="13">
    <location>
        <begin position="165"/>
        <end position="202"/>
    </location>
</feature>
<dbReference type="SUPFAM" id="SSF57667">
    <property type="entry name" value="beta-beta-alpha zinc fingers"/>
    <property type="match status" value="3"/>
</dbReference>
<keyword evidence="3" id="KW-0479">Metal-binding</keyword>
<dbReference type="GO" id="GO:0005634">
    <property type="term" value="C:nucleus"/>
    <property type="evidence" value="ECO:0007669"/>
    <property type="project" value="UniProtKB-SubCell"/>
</dbReference>
<keyword evidence="8" id="KW-0238">DNA-binding</keyword>
<evidence type="ECO:0000313" key="16">
    <source>
        <dbReference type="Proteomes" id="UP000327044"/>
    </source>
</evidence>
<keyword evidence="9" id="KW-0804">Transcription</keyword>
<dbReference type="InterPro" id="IPR050527">
    <property type="entry name" value="Snail/Krueppel_Znf"/>
</dbReference>
<dbReference type="FunFam" id="3.30.160.60:FF:000624">
    <property type="entry name" value="zinc finger protein 697"/>
    <property type="match status" value="1"/>
</dbReference>
<feature type="domain" description="C2H2-type" evidence="14">
    <location>
        <begin position="470"/>
        <end position="497"/>
    </location>
</feature>
<evidence type="ECO:0000259" key="14">
    <source>
        <dbReference type="PROSITE" id="PS50157"/>
    </source>
</evidence>
<evidence type="ECO:0000256" key="7">
    <source>
        <dbReference type="ARBA" id="ARBA00023015"/>
    </source>
</evidence>
<feature type="domain" description="C2H2-type" evidence="14">
    <location>
        <begin position="527"/>
        <end position="554"/>
    </location>
</feature>
<dbReference type="FunCoup" id="A0A5N4ATT8">
    <property type="interactions" value="427"/>
</dbReference>
<comment type="caution">
    <text evidence="15">The sequence shown here is derived from an EMBL/GenBank/DDBJ whole genome shotgun (WGS) entry which is preliminary data.</text>
</comment>
<evidence type="ECO:0000256" key="10">
    <source>
        <dbReference type="ARBA" id="ARBA00023242"/>
    </source>
</evidence>
<name>A0A5N4ATT8_PHOPY</name>
<protein>
    <recommendedName>
        <fullName evidence="14">C2H2-type domain-containing protein</fullName>
    </recommendedName>
</protein>
<evidence type="ECO:0000256" key="4">
    <source>
        <dbReference type="ARBA" id="ARBA00022737"/>
    </source>
</evidence>
<dbReference type="PROSITE" id="PS00028">
    <property type="entry name" value="ZINC_FINGER_C2H2_1"/>
    <property type="match status" value="8"/>
</dbReference>
<evidence type="ECO:0000256" key="9">
    <source>
        <dbReference type="ARBA" id="ARBA00023163"/>
    </source>
</evidence>
<dbReference type="EMBL" id="VVIM01000004">
    <property type="protein sequence ID" value="KAB0800795.1"/>
    <property type="molecule type" value="Genomic_DNA"/>
</dbReference>
<keyword evidence="4" id="KW-0677">Repeat</keyword>
<feature type="domain" description="C2H2-type" evidence="14">
    <location>
        <begin position="555"/>
        <end position="582"/>
    </location>
</feature>
<dbReference type="Proteomes" id="UP000327044">
    <property type="component" value="Unassembled WGS sequence"/>
</dbReference>
<evidence type="ECO:0000256" key="2">
    <source>
        <dbReference type="ARBA" id="ARBA00006991"/>
    </source>
</evidence>
<dbReference type="PANTHER" id="PTHR24388">
    <property type="entry name" value="ZINC FINGER PROTEIN"/>
    <property type="match status" value="1"/>
</dbReference>
<dbReference type="FunFam" id="3.30.160.60:FF:000075">
    <property type="entry name" value="Putative zinc finger protein 536"/>
    <property type="match status" value="1"/>
</dbReference>
<dbReference type="FunFam" id="3.30.160.60:FF:001506">
    <property type="entry name" value="Zinc finger protein"/>
    <property type="match status" value="1"/>
</dbReference>
<dbReference type="GO" id="GO:0000978">
    <property type="term" value="F:RNA polymerase II cis-regulatory region sequence-specific DNA binding"/>
    <property type="evidence" value="ECO:0007669"/>
    <property type="project" value="TreeGrafter"/>
</dbReference>
<feature type="domain" description="C2H2-type" evidence="14">
    <location>
        <begin position="312"/>
        <end position="340"/>
    </location>
</feature>
<dbReference type="FunFam" id="3.30.160.60:FF:001963">
    <property type="entry name" value="Replication initiator 1"/>
    <property type="match status" value="1"/>
</dbReference>
<evidence type="ECO:0000256" key="13">
    <source>
        <dbReference type="SAM" id="MobiDB-lite"/>
    </source>
</evidence>
<dbReference type="PANTHER" id="PTHR24388:SF104">
    <property type="entry name" value="AT-RICH BINDING PROTEIN-RELATED"/>
    <property type="match status" value="1"/>
</dbReference>
<keyword evidence="5 12" id="KW-0863">Zinc-finger</keyword>
<keyword evidence="6" id="KW-0862">Zinc</keyword>
<evidence type="ECO:0000256" key="3">
    <source>
        <dbReference type="ARBA" id="ARBA00022723"/>
    </source>
</evidence>
<feature type="compositionally biased region" description="Basic residues" evidence="13">
    <location>
        <begin position="191"/>
        <end position="202"/>
    </location>
</feature>
<dbReference type="SMART" id="SM00355">
    <property type="entry name" value="ZnF_C2H2"/>
    <property type="match status" value="10"/>
</dbReference>
<dbReference type="GO" id="GO:0008270">
    <property type="term" value="F:zinc ion binding"/>
    <property type="evidence" value="ECO:0007669"/>
    <property type="project" value="UniProtKB-KW"/>
</dbReference>
<keyword evidence="7" id="KW-0805">Transcription regulation</keyword>
<feature type="domain" description="C2H2-type" evidence="14">
    <location>
        <begin position="498"/>
        <end position="526"/>
    </location>
</feature>
<evidence type="ECO:0000256" key="6">
    <source>
        <dbReference type="ARBA" id="ARBA00022833"/>
    </source>
</evidence>
<dbReference type="Pfam" id="PF00096">
    <property type="entry name" value="zf-C2H2"/>
    <property type="match status" value="7"/>
</dbReference>
<gene>
    <name evidence="15" type="ORF">PPYR_06534</name>
</gene>
<keyword evidence="16" id="KW-1185">Reference proteome</keyword>
<dbReference type="AlphaFoldDB" id="A0A5N4ATT8"/>
<sequence>MQMQIEGIMESAESNQELLENVTISDVGGSQFMIQRMTVDNTQLLNAELLSHHGGLVVDLGAGDFIPVNYSSEDLLNQDLTEEDRNLAAALVAVQLSQQQKQQQLQQDSSSALPTIVANSTLGVPKIELSDQQIILTNKSGNTLNGRYLQIVGEDGVYETYDQEIKSEGENESPVVVKDSDGENRSDTRSSRKSLPHKKRISRKLKRNPVALRKYHKCSLCEQTFSSEDFAEHQTECHTTITPVNPTLFSCQLCQSNFQDQLGFFEHLKSHYEPSVQVEPAVLASEEEPTKEEIKIDINTPKESLLSSLLNLQCTECNKTFKRQKVYEAHVRDVHSKQELAEFSEPEDLMAGIDVVVGANEHSSDEDSKSWSKYRDEELHATEEDLRELEAQDHVCHICQEPFPMRAILLQHLTTCRLIHEQTENSIQSVPKKKTKKKPGELSCTDCDRVFAHRNSLIYHLRSHTGERPHQCEHCGKSFFAASALKVHMRLHSGDKPYKCEHCGRNFRQWGDLKYHTISLHSDQKQYQCEYCGKDFARKYSLIVHRRIHTGERNYKCEFCGKSFRASSYLQNHRRIHTGEKPHPCEVCGKPFRVRSDMKRHMKTHGRRRLVRSTPMSPELVVTKIEKSEDSIMIDSDDTSQLQTQESENAVEALQFEQTQLEAVREGNTLYTNGHQLFVLYTGDAQPHLIEDSSTWSQTS</sequence>
<evidence type="ECO:0000256" key="1">
    <source>
        <dbReference type="ARBA" id="ARBA00004123"/>
    </source>
</evidence>
<dbReference type="GO" id="GO:0000981">
    <property type="term" value="F:DNA-binding transcription factor activity, RNA polymerase II-specific"/>
    <property type="evidence" value="ECO:0007669"/>
    <property type="project" value="TreeGrafter"/>
</dbReference>
<feature type="domain" description="C2H2-type" evidence="14">
    <location>
        <begin position="442"/>
        <end position="469"/>
    </location>
</feature>
<evidence type="ECO:0000256" key="5">
    <source>
        <dbReference type="ARBA" id="ARBA00022771"/>
    </source>
</evidence>
<dbReference type="FunFam" id="3.30.160.60:FF:000663">
    <property type="entry name" value="Zinc finger protein 45"/>
    <property type="match status" value="1"/>
</dbReference>
<accession>A0A5N4ATT8</accession>
<evidence type="ECO:0000256" key="8">
    <source>
        <dbReference type="ARBA" id="ARBA00023125"/>
    </source>
</evidence>
<feature type="domain" description="C2H2-type" evidence="14">
    <location>
        <begin position="583"/>
        <end position="610"/>
    </location>
</feature>
<comment type="similarity">
    <text evidence="2">Belongs to the krueppel C2H2-type zinc-finger protein family.</text>
</comment>
<evidence type="ECO:0000313" key="15">
    <source>
        <dbReference type="EMBL" id="KAB0800795.1"/>
    </source>
</evidence>
<organism evidence="15 16">
    <name type="scientific">Photinus pyralis</name>
    <name type="common">Common eastern firefly</name>
    <name type="synonym">Lampyris pyralis</name>
    <dbReference type="NCBI Taxonomy" id="7054"/>
    <lineage>
        <taxon>Eukaryota</taxon>
        <taxon>Metazoa</taxon>
        <taxon>Ecdysozoa</taxon>
        <taxon>Arthropoda</taxon>
        <taxon>Hexapoda</taxon>
        <taxon>Insecta</taxon>
        <taxon>Pterygota</taxon>
        <taxon>Neoptera</taxon>
        <taxon>Endopterygota</taxon>
        <taxon>Coleoptera</taxon>
        <taxon>Polyphaga</taxon>
        <taxon>Elateriformia</taxon>
        <taxon>Elateroidea</taxon>
        <taxon>Lampyridae</taxon>
        <taxon>Lampyrinae</taxon>
        <taxon>Photinus</taxon>
    </lineage>
</organism>
<dbReference type="InParanoid" id="A0A5N4ATT8"/>
<dbReference type="InterPro" id="IPR036236">
    <property type="entry name" value="Znf_C2H2_sf"/>
</dbReference>
<evidence type="ECO:0000256" key="11">
    <source>
        <dbReference type="ARBA" id="ARBA00037948"/>
    </source>
</evidence>
<keyword evidence="10" id="KW-0539">Nucleus</keyword>
<evidence type="ECO:0000256" key="12">
    <source>
        <dbReference type="PROSITE-ProRule" id="PRU00042"/>
    </source>
</evidence>
<comment type="similarity">
    <text evidence="11">Belongs to the snail C2H2-type zinc-finger protein family.</text>
</comment>